<dbReference type="AlphaFoldDB" id="A0AAN7H183"/>
<organism evidence="2 3">
    <name type="scientific">Trapa incisa</name>
    <dbReference type="NCBI Taxonomy" id="236973"/>
    <lineage>
        <taxon>Eukaryota</taxon>
        <taxon>Viridiplantae</taxon>
        <taxon>Streptophyta</taxon>
        <taxon>Embryophyta</taxon>
        <taxon>Tracheophyta</taxon>
        <taxon>Spermatophyta</taxon>
        <taxon>Magnoliopsida</taxon>
        <taxon>eudicotyledons</taxon>
        <taxon>Gunneridae</taxon>
        <taxon>Pentapetalae</taxon>
        <taxon>rosids</taxon>
        <taxon>malvids</taxon>
        <taxon>Myrtales</taxon>
        <taxon>Lythraceae</taxon>
        <taxon>Trapa</taxon>
    </lineage>
</organism>
<feature type="compositionally biased region" description="Basic residues" evidence="1">
    <location>
        <begin position="1"/>
        <end position="11"/>
    </location>
</feature>
<feature type="region of interest" description="Disordered" evidence="1">
    <location>
        <begin position="1"/>
        <end position="45"/>
    </location>
</feature>
<comment type="caution">
    <text evidence="2">The sequence shown here is derived from an EMBL/GenBank/DDBJ whole genome shotgun (WGS) entry which is preliminary data.</text>
</comment>
<sequence>MDISHIRRRKRLTNEDTASEDHDQDEEDEGLSTSEDAMNEQKMEPEFDLLKSMLRKSYSKSKIVRQDEKVPREKNIEVEVVSASKHKRKMNTIIGGDAKSEGKVKVIDSTADDSAFTVERELEPRFRDFGEMG</sequence>
<protein>
    <submittedName>
        <fullName evidence="2">Uncharacterized protein</fullName>
    </submittedName>
</protein>
<name>A0AAN7H183_9MYRT</name>
<reference evidence="2 3" key="1">
    <citation type="journal article" date="2023" name="Hortic Res">
        <title>Pangenome of water caltrop reveals structural variations and asymmetric subgenome divergence after allopolyploidization.</title>
        <authorList>
            <person name="Zhang X."/>
            <person name="Chen Y."/>
            <person name="Wang L."/>
            <person name="Yuan Y."/>
            <person name="Fang M."/>
            <person name="Shi L."/>
            <person name="Lu R."/>
            <person name="Comes H.P."/>
            <person name="Ma Y."/>
            <person name="Chen Y."/>
            <person name="Huang G."/>
            <person name="Zhou Y."/>
            <person name="Zheng Z."/>
            <person name="Qiu Y."/>
        </authorList>
    </citation>
    <scope>NUCLEOTIDE SEQUENCE [LARGE SCALE GENOMIC DNA]</scope>
    <source>
        <tissue evidence="2">Roots</tissue>
    </source>
</reference>
<keyword evidence="3" id="KW-1185">Reference proteome</keyword>
<dbReference type="EMBL" id="JAXIOK010000021">
    <property type="protein sequence ID" value="KAK4746217.1"/>
    <property type="molecule type" value="Genomic_DNA"/>
</dbReference>
<evidence type="ECO:0000313" key="2">
    <source>
        <dbReference type="EMBL" id="KAK4746217.1"/>
    </source>
</evidence>
<proteinExistence type="predicted"/>
<dbReference type="Proteomes" id="UP001345219">
    <property type="component" value="Chromosome 10"/>
</dbReference>
<evidence type="ECO:0000256" key="1">
    <source>
        <dbReference type="SAM" id="MobiDB-lite"/>
    </source>
</evidence>
<gene>
    <name evidence="2" type="ORF">SAY87_012529</name>
</gene>
<accession>A0AAN7H183</accession>
<evidence type="ECO:0000313" key="3">
    <source>
        <dbReference type="Proteomes" id="UP001345219"/>
    </source>
</evidence>